<dbReference type="Pfam" id="PF20180">
    <property type="entry name" value="UQCC2_CBP6"/>
    <property type="match status" value="1"/>
</dbReference>
<dbReference type="GO" id="GO:0034551">
    <property type="term" value="P:mitochondrial respiratory chain complex III assembly"/>
    <property type="evidence" value="ECO:0007669"/>
    <property type="project" value="TreeGrafter"/>
</dbReference>
<sequence length="123" mass="14343">VKAMVFPVVMYGCESWTVKKTDRNLGTYLWQWVAQAFQEGKNTQIAEPAACSQVCKSLAWLHSNYCKHKYPHPRDKSFGGLSLEEYKLILSTDMLDEFKEMNKGTWKKLQKFVPRKPKEKHEA</sequence>
<proteinExistence type="predicted"/>
<dbReference type="GeneTree" id="ENSGT00940000166553"/>
<dbReference type="AlphaFoldDB" id="A0A452G2A2"/>
<dbReference type="Ensembl" id="ENSCHIT00000038526.1">
    <property type="protein sequence ID" value="ENSCHIP00000030654.1"/>
    <property type="gene ID" value="ENSCHIG00000025337.1"/>
</dbReference>
<evidence type="ECO:0000256" key="5">
    <source>
        <dbReference type="ARBA" id="ARBA00031206"/>
    </source>
</evidence>
<dbReference type="EMBL" id="LWLT01000020">
    <property type="status" value="NOT_ANNOTATED_CDS"/>
    <property type="molecule type" value="Genomic_DNA"/>
</dbReference>
<dbReference type="GO" id="GO:0042645">
    <property type="term" value="C:mitochondrial nucleoid"/>
    <property type="evidence" value="ECO:0007669"/>
    <property type="project" value="UniProtKB-SubCell"/>
</dbReference>
<evidence type="ECO:0000256" key="4">
    <source>
        <dbReference type="ARBA" id="ARBA00023271"/>
    </source>
</evidence>
<dbReference type="Proteomes" id="UP000291000">
    <property type="component" value="Chromosome 18"/>
</dbReference>
<reference evidence="7" key="2">
    <citation type="submission" date="2025-08" db="UniProtKB">
        <authorList>
            <consortium name="Ensembl"/>
        </authorList>
    </citation>
    <scope>IDENTIFICATION</scope>
</reference>
<keyword evidence="4" id="KW-1135">Mitochondrion nucleoid</keyword>
<evidence type="ECO:0000256" key="2">
    <source>
        <dbReference type="ARBA" id="ARBA00022946"/>
    </source>
</evidence>
<dbReference type="PANTHER" id="PTHR34260:SF1">
    <property type="entry name" value="UBIQUINOL-CYTOCHROME-C REDUCTASE COMPLEX ASSEMBLY FACTOR 2"/>
    <property type="match status" value="1"/>
</dbReference>
<organism evidence="7 8">
    <name type="scientific">Capra hircus</name>
    <name type="common">Goat</name>
    <dbReference type="NCBI Taxonomy" id="9925"/>
    <lineage>
        <taxon>Eukaryota</taxon>
        <taxon>Metazoa</taxon>
        <taxon>Chordata</taxon>
        <taxon>Craniata</taxon>
        <taxon>Vertebrata</taxon>
        <taxon>Euteleostomi</taxon>
        <taxon>Mammalia</taxon>
        <taxon>Eutheria</taxon>
        <taxon>Laurasiatheria</taxon>
        <taxon>Artiodactyla</taxon>
        <taxon>Ruminantia</taxon>
        <taxon>Pecora</taxon>
        <taxon>Bovidae</taxon>
        <taxon>Caprinae</taxon>
        <taxon>Capra</taxon>
    </lineage>
</organism>
<name>A0A452G2A2_CAPHI</name>
<reference evidence="7" key="3">
    <citation type="submission" date="2025-09" db="UniProtKB">
        <authorList>
            <consortium name="Ensembl"/>
        </authorList>
    </citation>
    <scope>IDENTIFICATION</scope>
</reference>
<accession>A0A452G2A2</accession>
<keyword evidence="2" id="KW-0809">Transit peptide</keyword>
<keyword evidence="8" id="KW-1185">Reference proteome</keyword>
<keyword evidence="3" id="KW-0496">Mitochondrion</keyword>
<evidence type="ECO:0000256" key="1">
    <source>
        <dbReference type="ARBA" id="ARBA00004436"/>
    </source>
</evidence>
<evidence type="ECO:0000313" key="7">
    <source>
        <dbReference type="Ensembl" id="ENSCHIP00000030654.1"/>
    </source>
</evidence>
<dbReference type="Bgee" id="ENSCHIG00000025337">
    <property type="expression patterns" value="Expressed in rumen"/>
</dbReference>
<protein>
    <recommendedName>
        <fullName evidence="6">Mitochondrial nucleoid factor 1</fullName>
    </recommendedName>
    <alternativeName>
        <fullName evidence="5">Mitochondrial protein M19</fullName>
    </alternativeName>
</protein>
<evidence type="ECO:0000256" key="6">
    <source>
        <dbReference type="ARBA" id="ARBA00032983"/>
    </source>
</evidence>
<evidence type="ECO:0000256" key="3">
    <source>
        <dbReference type="ARBA" id="ARBA00023128"/>
    </source>
</evidence>
<comment type="subcellular location">
    <subcellularLocation>
        <location evidence="1">Mitochondrion matrix</location>
        <location evidence="1">Mitochondrion nucleoid</location>
    </subcellularLocation>
</comment>
<evidence type="ECO:0000313" key="8">
    <source>
        <dbReference type="Proteomes" id="UP000291000"/>
    </source>
</evidence>
<dbReference type="PANTHER" id="PTHR34260">
    <property type="entry name" value="UBIQUINOL-CYTOCHROME-C REDUCTASE COMPLEX ASSEMBLY FACTOR 2"/>
    <property type="match status" value="1"/>
</dbReference>
<dbReference type="InterPro" id="IPR037698">
    <property type="entry name" value="UQCC2"/>
</dbReference>
<reference evidence="7 8" key="1">
    <citation type="submission" date="2016-04" db="EMBL/GenBank/DDBJ databases">
        <title>Polished mammalian reference genomes with single-molecule sequencing and chromosome conformation capture applied to the Capra hircus genome.</title>
        <authorList>
            <person name="Bickhart D.M."/>
            <person name="Koren S."/>
            <person name="Rosen B."/>
            <person name="Hastie A."/>
            <person name="Liachko I."/>
            <person name="Sullivan S.T."/>
            <person name="Burton J."/>
            <person name="Sayre B.L."/>
            <person name="Huson H.J."/>
            <person name="Lee J."/>
            <person name="Lam E."/>
            <person name="Kelley C.M."/>
            <person name="Hutchison J.L."/>
            <person name="Zhou Y."/>
            <person name="Sun J."/>
            <person name="Crisa A."/>
            <person name="Schwartz J.C."/>
            <person name="Hammond J.A."/>
            <person name="Schroeder S.G."/>
            <person name="Liu G.E."/>
            <person name="Dunham M."/>
            <person name="Shendure J."/>
            <person name="Sonstegard T.S."/>
            <person name="Phillippy A.M."/>
            <person name="Van Tassell C.P."/>
            <person name="Smith T.P."/>
        </authorList>
    </citation>
    <scope>NUCLEOTIDE SEQUENCE [LARGE SCALE GENOMIC DNA]</scope>
</reference>
<dbReference type="OMA" id="MYASLAW"/>